<evidence type="ECO:0000313" key="8">
    <source>
        <dbReference type="EMBL" id="OGF07190.1"/>
    </source>
</evidence>
<evidence type="ECO:0000256" key="1">
    <source>
        <dbReference type="ARBA" id="ARBA00006711"/>
    </source>
</evidence>
<gene>
    <name evidence="7" type="primary">rpoZ</name>
    <name evidence="8" type="ORF">A2024_09745</name>
</gene>
<evidence type="ECO:0000256" key="4">
    <source>
        <dbReference type="ARBA" id="ARBA00022695"/>
    </source>
</evidence>
<keyword evidence="3 7" id="KW-0808">Transferase</keyword>
<dbReference type="Proteomes" id="UP000177230">
    <property type="component" value="Unassembled WGS sequence"/>
</dbReference>
<dbReference type="GO" id="GO:0006351">
    <property type="term" value="P:DNA-templated transcription"/>
    <property type="evidence" value="ECO:0007669"/>
    <property type="project" value="UniProtKB-UniRule"/>
</dbReference>
<dbReference type="Gene3D" id="3.90.940.10">
    <property type="match status" value="1"/>
</dbReference>
<dbReference type="GO" id="GO:0003899">
    <property type="term" value="F:DNA-directed RNA polymerase activity"/>
    <property type="evidence" value="ECO:0007669"/>
    <property type="project" value="UniProtKB-UniRule"/>
</dbReference>
<comment type="similarity">
    <text evidence="1 7">Belongs to the RNA polymerase subunit omega family.</text>
</comment>
<dbReference type="InterPro" id="IPR003716">
    <property type="entry name" value="DNA-dir_RNA_pol_omega"/>
</dbReference>
<evidence type="ECO:0000256" key="2">
    <source>
        <dbReference type="ARBA" id="ARBA00022478"/>
    </source>
</evidence>
<dbReference type="NCBIfam" id="TIGR00690">
    <property type="entry name" value="rpoZ"/>
    <property type="match status" value="1"/>
</dbReference>
<protein>
    <recommendedName>
        <fullName evidence="7">DNA-directed RNA polymerase subunit omega</fullName>
        <shortName evidence="7">RNAP omega subunit</shortName>
        <ecNumber evidence="7">2.7.7.6</ecNumber>
    </recommendedName>
    <alternativeName>
        <fullName evidence="7">RNA polymerase omega subunit</fullName>
    </alternativeName>
    <alternativeName>
        <fullName evidence="7">Transcriptase subunit omega</fullName>
    </alternativeName>
</protein>
<organism evidence="8 9">
    <name type="scientific">Candidatus Edwardsbacteria bacterium GWF2_54_11</name>
    <dbReference type="NCBI Taxonomy" id="1817851"/>
    <lineage>
        <taxon>Bacteria</taxon>
        <taxon>Candidatus Edwardsiibacteriota</taxon>
    </lineage>
</organism>
<dbReference type="InterPro" id="IPR036161">
    <property type="entry name" value="RPB6/omega-like_sf"/>
</dbReference>
<comment type="caution">
    <text evidence="8">The sequence shown here is derived from an EMBL/GenBank/DDBJ whole genome shotgun (WGS) entry which is preliminary data.</text>
</comment>
<evidence type="ECO:0000313" key="9">
    <source>
        <dbReference type="Proteomes" id="UP000177230"/>
    </source>
</evidence>
<dbReference type="AlphaFoldDB" id="A0A1F5QYF3"/>
<dbReference type="EC" id="2.7.7.6" evidence="7"/>
<keyword evidence="4 7" id="KW-0548">Nucleotidyltransferase</keyword>
<evidence type="ECO:0000256" key="3">
    <source>
        <dbReference type="ARBA" id="ARBA00022679"/>
    </source>
</evidence>
<keyword evidence="5 7" id="KW-0804">Transcription</keyword>
<keyword evidence="2 7" id="KW-0240">DNA-directed RNA polymerase</keyword>
<accession>A0A1F5QYF3</accession>
<dbReference type="HAMAP" id="MF_00366">
    <property type="entry name" value="RNApol_bact_RpoZ"/>
    <property type="match status" value="1"/>
</dbReference>
<proteinExistence type="inferred from homology"/>
<name>A0A1F5QYF3_9BACT</name>
<dbReference type="GO" id="GO:0000428">
    <property type="term" value="C:DNA-directed RNA polymerase complex"/>
    <property type="evidence" value="ECO:0007669"/>
    <property type="project" value="UniProtKB-KW"/>
</dbReference>
<reference evidence="8 9" key="1">
    <citation type="journal article" date="2016" name="Nat. Commun.">
        <title>Thousands of microbial genomes shed light on interconnected biogeochemical processes in an aquifer system.</title>
        <authorList>
            <person name="Anantharaman K."/>
            <person name="Brown C.T."/>
            <person name="Hug L.A."/>
            <person name="Sharon I."/>
            <person name="Castelle C.J."/>
            <person name="Probst A.J."/>
            <person name="Thomas B.C."/>
            <person name="Singh A."/>
            <person name="Wilkins M.J."/>
            <person name="Karaoz U."/>
            <person name="Brodie E.L."/>
            <person name="Williams K.H."/>
            <person name="Hubbard S.S."/>
            <person name="Banfield J.F."/>
        </authorList>
    </citation>
    <scope>NUCLEOTIDE SEQUENCE [LARGE SCALE GENOMIC DNA]</scope>
</reference>
<dbReference type="GO" id="GO:0003677">
    <property type="term" value="F:DNA binding"/>
    <property type="evidence" value="ECO:0007669"/>
    <property type="project" value="UniProtKB-UniRule"/>
</dbReference>
<comment type="function">
    <text evidence="7">Promotes RNA polymerase assembly. Latches the N- and C-terminal regions of the beta' subunit thereby facilitating its interaction with the beta and alpha subunits.</text>
</comment>
<dbReference type="EMBL" id="MFFM01000051">
    <property type="protein sequence ID" value="OGF07190.1"/>
    <property type="molecule type" value="Genomic_DNA"/>
</dbReference>
<evidence type="ECO:0000256" key="7">
    <source>
        <dbReference type="HAMAP-Rule" id="MF_00366"/>
    </source>
</evidence>
<dbReference type="SUPFAM" id="SSF63562">
    <property type="entry name" value="RPB6/omega subunit-like"/>
    <property type="match status" value="1"/>
</dbReference>
<evidence type="ECO:0000256" key="5">
    <source>
        <dbReference type="ARBA" id="ARBA00023163"/>
    </source>
</evidence>
<comment type="catalytic activity">
    <reaction evidence="6 7">
        <text>RNA(n) + a ribonucleoside 5'-triphosphate = RNA(n+1) + diphosphate</text>
        <dbReference type="Rhea" id="RHEA:21248"/>
        <dbReference type="Rhea" id="RHEA-COMP:14527"/>
        <dbReference type="Rhea" id="RHEA-COMP:17342"/>
        <dbReference type="ChEBI" id="CHEBI:33019"/>
        <dbReference type="ChEBI" id="CHEBI:61557"/>
        <dbReference type="ChEBI" id="CHEBI:140395"/>
        <dbReference type="EC" id="2.7.7.6"/>
    </reaction>
</comment>
<comment type="subunit">
    <text evidence="7">The RNAP catalytic core consists of 2 alpha, 1 beta, 1 beta' and 1 omega subunit. When a sigma factor is associated with the core the holoenzyme is formed, which can initiate transcription.</text>
</comment>
<sequence>MAFIPIEELSEGMENKYMAVLVAAKEARRLNDKRRMGRMDMALKPISLALERLRDHKVEFHGND</sequence>
<evidence type="ECO:0000256" key="6">
    <source>
        <dbReference type="ARBA" id="ARBA00048552"/>
    </source>
</evidence>